<name>A0A8I6RQC3_CIMLE</name>
<dbReference type="GO" id="GO:0031012">
    <property type="term" value="C:extracellular matrix"/>
    <property type="evidence" value="ECO:0007669"/>
    <property type="project" value="TreeGrafter"/>
</dbReference>
<evidence type="ECO:0000256" key="4">
    <source>
        <dbReference type="SAM" id="SignalP"/>
    </source>
</evidence>
<feature type="compositionally biased region" description="Polar residues" evidence="3">
    <location>
        <begin position="142"/>
        <end position="178"/>
    </location>
</feature>
<dbReference type="GeneID" id="106666684"/>
<organism evidence="5 6">
    <name type="scientific">Cimex lectularius</name>
    <name type="common">Bed bug</name>
    <name type="synonym">Acanthia lectularia</name>
    <dbReference type="NCBI Taxonomy" id="79782"/>
    <lineage>
        <taxon>Eukaryota</taxon>
        <taxon>Metazoa</taxon>
        <taxon>Ecdysozoa</taxon>
        <taxon>Arthropoda</taxon>
        <taxon>Hexapoda</taxon>
        <taxon>Insecta</taxon>
        <taxon>Pterygota</taxon>
        <taxon>Neoptera</taxon>
        <taxon>Paraneoptera</taxon>
        <taxon>Hemiptera</taxon>
        <taxon>Heteroptera</taxon>
        <taxon>Panheteroptera</taxon>
        <taxon>Cimicomorpha</taxon>
        <taxon>Cimicidae</taxon>
        <taxon>Cimex</taxon>
    </lineage>
</organism>
<feature type="compositionally biased region" description="Polar residues" evidence="3">
    <location>
        <begin position="795"/>
        <end position="811"/>
    </location>
</feature>
<feature type="compositionally biased region" description="Polar residues" evidence="3">
    <location>
        <begin position="537"/>
        <end position="549"/>
    </location>
</feature>
<keyword evidence="1 2" id="KW-0193">Cuticle</keyword>
<feature type="compositionally biased region" description="Polar residues" evidence="3">
    <location>
        <begin position="253"/>
        <end position="290"/>
    </location>
</feature>
<dbReference type="EnsemblMetazoa" id="XM_014394040.2">
    <property type="protein sequence ID" value="XP_014249526.1"/>
    <property type="gene ID" value="LOC106666684"/>
</dbReference>
<dbReference type="InterPro" id="IPR000618">
    <property type="entry name" value="Insect_cuticle"/>
</dbReference>
<dbReference type="RefSeq" id="XP_014249526.1">
    <property type="nucleotide sequence ID" value="XM_014394040.2"/>
</dbReference>
<feature type="compositionally biased region" description="Polar residues" evidence="3">
    <location>
        <begin position="207"/>
        <end position="232"/>
    </location>
</feature>
<feature type="compositionally biased region" description="Polar residues" evidence="3">
    <location>
        <begin position="368"/>
        <end position="382"/>
    </location>
</feature>
<keyword evidence="6" id="KW-1185">Reference proteome</keyword>
<dbReference type="OMA" id="ANYDFGY"/>
<dbReference type="KEGG" id="clec:106666684"/>
<proteinExistence type="predicted"/>
<dbReference type="PROSITE" id="PS51155">
    <property type="entry name" value="CHIT_BIND_RR_2"/>
    <property type="match status" value="2"/>
</dbReference>
<dbReference type="InterPro" id="IPR051217">
    <property type="entry name" value="Insect_Cuticle_Struc_Prot"/>
</dbReference>
<dbReference type="Pfam" id="PF00379">
    <property type="entry name" value="Chitin_bind_4"/>
    <property type="match status" value="2"/>
</dbReference>
<reference evidence="5" key="1">
    <citation type="submission" date="2022-01" db="UniProtKB">
        <authorList>
            <consortium name="EnsemblMetazoa"/>
        </authorList>
    </citation>
    <scope>IDENTIFICATION</scope>
</reference>
<feature type="region of interest" description="Disordered" evidence="3">
    <location>
        <begin position="795"/>
        <end position="818"/>
    </location>
</feature>
<dbReference type="PANTHER" id="PTHR12236">
    <property type="entry name" value="STRUCTURAL CONTITUENT OF CUTICLE"/>
    <property type="match status" value="1"/>
</dbReference>
<feature type="chain" id="PRO_5035247563" description="CPR type cuticle protein" evidence="4">
    <location>
        <begin position="17"/>
        <end position="818"/>
    </location>
</feature>
<dbReference type="PANTHER" id="PTHR12236:SF98">
    <property type="entry name" value="CUTICULAR PROTEIN 56F"/>
    <property type="match status" value="1"/>
</dbReference>
<dbReference type="PROSITE" id="PS00233">
    <property type="entry name" value="CHIT_BIND_RR_1"/>
    <property type="match status" value="1"/>
</dbReference>
<dbReference type="GO" id="GO:0005615">
    <property type="term" value="C:extracellular space"/>
    <property type="evidence" value="ECO:0007669"/>
    <property type="project" value="TreeGrafter"/>
</dbReference>
<sequence>MNRVLLVACAFGLVLAEPPVNTYLPAAPGSTALARQQGSSPGGRSGSPSTQYGAPSANANFGAPSSQYGVPSANTGFGGSFPSQPAFGSRSGSPSTEYGTPSAFGASARTPSAQYGVPSDHSGFGTPSGQYGAPSGHLAGQSGRSGFGTPSTQYGAPSAQLGPQSARSGFGTPSTQYGAPSGQLAGLSGRSGFGTPSAQYGAPSAQLGPQSARSGFGTPSTQYGAPTGQFNGQPERFGFGTPSTQYGAPAGQGLQSARSGFGTPSTQYGAPSGQGPQSARSGFGTPSTQYGAPAGQLGLQSGRSGFGTPSAQYGAPSGTGLFRQTPSSQYGVPGAGAVTPSSRAGRPGSRAGSPSPQYGVPGVGFGAGSSSPSAQYPGNFGSTYDDASNDAVVVNAARGSQGSYPTSGRSGLPRDGFQGGNDYARGSQGYSGVEDENSEPAKYDFKYDVAEDAVEFGHEEQRDGENASGSYYVLLPDGRRQVVHYTADVEGFHPQVSYEGTASDGLGGFGAGAYSGADNDLSGGYANGQQAGGRTGNQGYQSGTGSRSGPYLNQLTSLPGIKQDSYFSETSSKFVANMKVFVLLSIVSACVAEYGGRSGGYGGGPARSHFSGYQTNGFSGVAGRAGGYSSGAAGYPSENGNFPSHTAGGFSSAASGYPLGRAGGFTGGHNGYTSGTASRTHGYNGGNQYARQGENYDNSEPARHEFKYDVNDPQYGVEFGHQEQRDGDYSQGSYYVLLPDGRKQLVEYTTDVEGFHPRISYENVSEYSANYGRAATHGFGNYRSGDYTTGGYQSGGVASSRNGLTGYQTRRSGGHAGY</sequence>
<evidence type="ECO:0008006" key="7">
    <source>
        <dbReference type="Google" id="ProtNLM"/>
    </source>
</evidence>
<keyword evidence="4" id="KW-0732">Signal</keyword>
<protein>
    <recommendedName>
        <fullName evidence="7">CPR type cuticle protein</fullName>
    </recommendedName>
</protein>
<feature type="compositionally biased region" description="Polar residues" evidence="3">
    <location>
        <begin position="90"/>
        <end position="99"/>
    </location>
</feature>
<dbReference type="AlphaFoldDB" id="A0A8I6RQC3"/>
<evidence type="ECO:0000313" key="6">
    <source>
        <dbReference type="Proteomes" id="UP000494040"/>
    </source>
</evidence>
<feature type="compositionally biased region" description="Polar residues" evidence="3">
    <location>
        <begin position="50"/>
        <end position="75"/>
    </location>
</feature>
<feature type="compositionally biased region" description="Polar residues" evidence="3">
    <location>
        <begin position="399"/>
        <end position="409"/>
    </location>
</feature>
<accession>A0A8I6RQC3</accession>
<dbReference type="OrthoDB" id="6425109at2759"/>
<dbReference type="GO" id="GO:0042302">
    <property type="term" value="F:structural constituent of cuticle"/>
    <property type="evidence" value="ECO:0007669"/>
    <property type="project" value="UniProtKB-UniRule"/>
</dbReference>
<evidence type="ECO:0000256" key="1">
    <source>
        <dbReference type="ARBA" id="ARBA00022460"/>
    </source>
</evidence>
<feature type="region of interest" description="Disordered" evidence="3">
    <location>
        <begin position="32"/>
        <end position="382"/>
    </location>
</feature>
<evidence type="ECO:0000256" key="2">
    <source>
        <dbReference type="PROSITE-ProRule" id="PRU00497"/>
    </source>
</evidence>
<evidence type="ECO:0000256" key="3">
    <source>
        <dbReference type="SAM" id="MobiDB-lite"/>
    </source>
</evidence>
<feature type="region of interest" description="Disordered" evidence="3">
    <location>
        <begin position="525"/>
        <end position="549"/>
    </location>
</feature>
<feature type="region of interest" description="Disordered" evidence="3">
    <location>
        <begin position="399"/>
        <end position="439"/>
    </location>
</feature>
<evidence type="ECO:0000313" key="5">
    <source>
        <dbReference type="EnsemblMetazoa" id="XP_014249526.1"/>
    </source>
</evidence>
<feature type="signal peptide" evidence="4">
    <location>
        <begin position="1"/>
        <end position="16"/>
    </location>
</feature>
<dbReference type="InterPro" id="IPR031311">
    <property type="entry name" value="CHIT_BIND_RR_consensus"/>
</dbReference>
<feature type="compositionally biased region" description="Polar residues" evidence="3">
    <location>
        <begin position="298"/>
        <end position="311"/>
    </location>
</feature>
<dbReference type="Proteomes" id="UP000494040">
    <property type="component" value="Unassembled WGS sequence"/>
</dbReference>